<dbReference type="InterPro" id="IPR016181">
    <property type="entry name" value="Acyl_CoA_acyltransferase"/>
</dbReference>
<dbReference type="Proteomes" id="UP000050920">
    <property type="component" value="Unassembled WGS sequence"/>
</dbReference>
<keyword evidence="2" id="KW-0808">Transferase</keyword>
<evidence type="ECO:0000259" key="1">
    <source>
        <dbReference type="PROSITE" id="PS51186"/>
    </source>
</evidence>
<feature type="domain" description="N-acetyltransferase" evidence="1">
    <location>
        <begin position="5"/>
        <end position="148"/>
    </location>
</feature>
<dbReference type="CDD" id="cd04301">
    <property type="entry name" value="NAT_SF"/>
    <property type="match status" value="1"/>
</dbReference>
<gene>
    <name evidence="2" type="ORF">DY78_GL001666</name>
</gene>
<reference evidence="2 3" key="1">
    <citation type="journal article" date="2015" name="Genome Announc.">
        <title>Expanding the biotechnology potential of lactobacilli through comparative genomics of 213 strains and associated genera.</title>
        <authorList>
            <person name="Sun Z."/>
            <person name="Harris H.M."/>
            <person name="McCann A."/>
            <person name="Guo C."/>
            <person name="Argimon S."/>
            <person name="Zhang W."/>
            <person name="Yang X."/>
            <person name="Jeffery I.B."/>
            <person name="Cooney J.C."/>
            <person name="Kagawa T.F."/>
            <person name="Liu W."/>
            <person name="Song Y."/>
            <person name="Salvetti E."/>
            <person name="Wrobel A."/>
            <person name="Rasinkangas P."/>
            <person name="Parkhill J."/>
            <person name="Rea M.C."/>
            <person name="O'Sullivan O."/>
            <person name="Ritari J."/>
            <person name="Douillard F.P."/>
            <person name="Paul Ross R."/>
            <person name="Yang R."/>
            <person name="Briner A.E."/>
            <person name="Felis G.E."/>
            <person name="de Vos W.M."/>
            <person name="Barrangou R."/>
            <person name="Klaenhammer T.R."/>
            <person name="Caufield P.W."/>
            <person name="Cui Y."/>
            <person name="Zhang H."/>
            <person name="O'Toole P.W."/>
        </authorList>
    </citation>
    <scope>NUCLEOTIDE SEQUENCE [LARGE SCALE GENOMIC DNA]</scope>
    <source>
        <strain evidence="2 3">DSM 21115</strain>
    </source>
</reference>
<dbReference type="EMBL" id="AYGX02000164">
    <property type="protein sequence ID" value="KRO24087.1"/>
    <property type="molecule type" value="Genomic_DNA"/>
</dbReference>
<dbReference type="AlphaFoldDB" id="A0A0R2NE09"/>
<sequence>MVTNLEIKTSNQTTSAVYADAIAIRKAVFIQEQHIDPALELDTVTAATWHYVLYDEAGQAVATARMTPETGGQQHIQRVATLKTARGHGYAQAIIRQMIVDARSHGDRQLVLGAQVTAQSFYTQLGFVPQGEQFMEAGLAHQEMAMTL</sequence>
<keyword evidence="3" id="KW-1185">Reference proteome</keyword>
<comment type="caution">
    <text evidence="2">The sequence shown here is derived from an EMBL/GenBank/DDBJ whole genome shotgun (WGS) entry which is preliminary data.</text>
</comment>
<dbReference type="InterPro" id="IPR039143">
    <property type="entry name" value="GNPNAT1-like"/>
</dbReference>
<dbReference type="PANTHER" id="PTHR13355">
    <property type="entry name" value="GLUCOSAMINE 6-PHOSPHATE N-ACETYLTRANSFERASE"/>
    <property type="match status" value="1"/>
</dbReference>
<dbReference type="Pfam" id="PF13673">
    <property type="entry name" value="Acetyltransf_10"/>
    <property type="match status" value="1"/>
</dbReference>
<dbReference type="PROSITE" id="PS51186">
    <property type="entry name" value="GNAT"/>
    <property type="match status" value="1"/>
</dbReference>
<dbReference type="InterPro" id="IPR000182">
    <property type="entry name" value="GNAT_dom"/>
</dbReference>
<dbReference type="PANTHER" id="PTHR13355:SF11">
    <property type="entry name" value="GLUCOSAMINE 6-PHOSPHATE N-ACETYLTRANSFERASE"/>
    <property type="match status" value="1"/>
</dbReference>
<accession>A0A0R2NE09</accession>
<name>A0A0R2NE09_9LACO</name>
<proteinExistence type="predicted"/>
<organism evidence="2 3">
    <name type="scientific">Lactiplantibacillus fabifermentans DSM 21115</name>
    <dbReference type="NCBI Taxonomy" id="1413187"/>
    <lineage>
        <taxon>Bacteria</taxon>
        <taxon>Bacillati</taxon>
        <taxon>Bacillota</taxon>
        <taxon>Bacilli</taxon>
        <taxon>Lactobacillales</taxon>
        <taxon>Lactobacillaceae</taxon>
        <taxon>Lactiplantibacillus</taxon>
    </lineage>
</organism>
<protein>
    <submittedName>
        <fullName evidence="2">Acetyltransferase</fullName>
    </submittedName>
</protein>
<dbReference type="Gene3D" id="3.40.630.30">
    <property type="match status" value="1"/>
</dbReference>
<dbReference type="GO" id="GO:0004343">
    <property type="term" value="F:glucosamine 6-phosphate N-acetyltransferase activity"/>
    <property type="evidence" value="ECO:0007669"/>
    <property type="project" value="TreeGrafter"/>
</dbReference>
<evidence type="ECO:0000313" key="2">
    <source>
        <dbReference type="EMBL" id="KRO24087.1"/>
    </source>
</evidence>
<evidence type="ECO:0000313" key="3">
    <source>
        <dbReference type="Proteomes" id="UP000050920"/>
    </source>
</evidence>
<dbReference type="SUPFAM" id="SSF55729">
    <property type="entry name" value="Acyl-CoA N-acyltransferases (Nat)"/>
    <property type="match status" value="1"/>
</dbReference>